<comment type="similarity">
    <text evidence="1">Belongs to the peptidase C2 family.</text>
</comment>
<dbReference type="InterPro" id="IPR038765">
    <property type="entry name" value="Papain-like_cys_pep_sf"/>
</dbReference>
<keyword evidence="4" id="KW-0788">Thiol protease</keyword>
<dbReference type="InterPro" id="IPR022682">
    <property type="entry name" value="Calpain_domain_III"/>
</dbReference>
<evidence type="ECO:0000256" key="5">
    <source>
        <dbReference type="PIRSR" id="PIRSR622684-1"/>
    </source>
</evidence>
<dbReference type="Gene3D" id="2.60.120.380">
    <property type="match status" value="1"/>
</dbReference>
<keyword evidence="2" id="KW-0645">Protease</keyword>
<name>A0A7S4CSN9_9EUGL</name>
<keyword evidence="3" id="KW-0378">Hydrolase</keyword>
<dbReference type="Gene3D" id="2.60.40.780">
    <property type="entry name" value="von Hippel-Lindau disease tumour suppressor, beta domain"/>
    <property type="match status" value="2"/>
</dbReference>
<evidence type="ECO:0000256" key="4">
    <source>
        <dbReference type="ARBA" id="ARBA00022807"/>
    </source>
</evidence>
<feature type="active site" evidence="5">
    <location>
        <position position="426"/>
    </location>
</feature>
<dbReference type="SMART" id="SM00230">
    <property type="entry name" value="CysPc"/>
    <property type="match status" value="1"/>
</dbReference>
<dbReference type="PRINTS" id="PR00704">
    <property type="entry name" value="CALPAIN"/>
</dbReference>
<dbReference type="SUPFAM" id="SSF49758">
    <property type="entry name" value="Calpain large subunit, middle domain (domain III)"/>
    <property type="match status" value="1"/>
</dbReference>
<dbReference type="GO" id="GO:0006508">
    <property type="term" value="P:proteolysis"/>
    <property type="evidence" value="ECO:0007669"/>
    <property type="project" value="UniProtKB-KW"/>
</dbReference>
<evidence type="ECO:0000256" key="3">
    <source>
        <dbReference type="ARBA" id="ARBA00022801"/>
    </source>
</evidence>
<evidence type="ECO:0000259" key="7">
    <source>
        <dbReference type="PROSITE" id="PS50203"/>
    </source>
</evidence>
<evidence type="ECO:0000256" key="2">
    <source>
        <dbReference type="ARBA" id="ARBA00022670"/>
    </source>
</evidence>
<dbReference type="InterPro" id="IPR022684">
    <property type="entry name" value="Calpain_cysteine_protease"/>
</dbReference>
<evidence type="ECO:0000313" key="8">
    <source>
        <dbReference type="EMBL" id="CAE0805270.1"/>
    </source>
</evidence>
<dbReference type="Pfam" id="PF00648">
    <property type="entry name" value="Peptidase_C2"/>
    <property type="match status" value="1"/>
</dbReference>
<dbReference type="EMBL" id="HBJA01046732">
    <property type="protein sequence ID" value="CAE0805270.1"/>
    <property type="molecule type" value="Transcribed_RNA"/>
</dbReference>
<evidence type="ECO:0000256" key="6">
    <source>
        <dbReference type="PROSITE-ProRule" id="PRU00239"/>
    </source>
</evidence>
<dbReference type="PANTHER" id="PTHR10183:SF379">
    <property type="entry name" value="CALPAIN-5"/>
    <property type="match status" value="1"/>
</dbReference>
<sequence length="838" mass="92153">MVDGSLLIPPRPTAVDRTRLLTPRQCRALQDVLFMEPDADPTGENGYRELKDLLVDLDQGITDGDVKGILDSVADHSESRAVAHRHSRSPFTPQSFPPVTVTSPAASFTAAAAAWPHPSPLNVPTSPATGPLNSMVSPRPASLSVSVGHGGDMKAVELGAQPASQRSSTRVHLELVNQIWNTPVTVVWVDFLGDEMAWETIKPGESLELDTFVGHIWRCYDSTQIYNNRHYLECLLTTCLPQVIHVGGTHSMRSETPVCVLFESRHPAPLQVSWLDFDGKPHKFCRLDPGRRYLQQSYATHAWLFEDMQTLAVVQRTSLGTAPKQHLFVGEGPEADVVAIRDELDHSLKMPWSPKLKYTAISTDEEITQTVKECDAQGALFLDDVVPVSDPRVTWKRPSELFAAPVWRSGASGGESSTRAGRLGACGFLTALNVCQQDPGALQAALICMYPSMGIYVFQFHKQGAPVKVLVDDMLPVTEDYELYSASSANACELWVPLWEKAYAKLHGGYDMLKTISVADALLDLTGIRPFAFQVAGSDPAVVKQLGGLGLEEEVGTEDGFLSSLCKGRRWTVCRDAKGMEAFEITDCMWVEDGGGRALLTKLRSYWNDSKDRQVAEAVAERLKYESLSPKAGGLTARGALATDSGRTAGGSFSTGDQGGDCAGDEFWISFEYCTRHMTHWYLHQPMPVDAPRFRLISEWKAPDPEACVARGLTDWQQQPQFVLQVTSDSSGQIMLLQEDMSVLHPDDVPWLSIGFSVYPTTGLAIKEPTGPLFETGHHRMRDISLFCTLEAGYYIVVPSVTDEGGEGKFVLSCVAESMWSFRGPVFWGQDSQWCLCD</sequence>
<dbReference type="InterPro" id="IPR037140">
    <property type="entry name" value="VHL_beta_dom_sf"/>
</dbReference>
<dbReference type="SUPFAM" id="SSF49468">
    <property type="entry name" value="VHL"/>
    <property type="match status" value="2"/>
</dbReference>
<proteinExistence type="inferred from homology"/>
<comment type="caution">
    <text evidence="6">Lacks conserved residue(s) required for the propagation of feature annotation.</text>
</comment>
<dbReference type="GO" id="GO:0004198">
    <property type="term" value="F:calcium-dependent cysteine-type endopeptidase activity"/>
    <property type="evidence" value="ECO:0007669"/>
    <property type="project" value="InterPro"/>
</dbReference>
<organism evidence="8">
    <name type="scientific">Eutreptiella gymnastica</name>
    <dbReference type="NCBI Taxonomy" id="73025"/>
    <lineage>
        <taxon>Eukaryota</taxon>
        <taxon>Discoba</taxon>
        <taxon>Euglenozoa</taxon>
        <taxon>Euglenida</taxon>
        <taxon>Spirocuta</taxon>
        <taxon>Euglenophyceae</taxon>
        <taxon>Eutreptiales</taxon>
        <taxon>Eutreptiaceae</taxon>
        <taxon>Eutreptiella</taxon>
    </lineage>
</organism>
<dbReference type="SUPFAM" id="SSF54001">
    <property type="entry name" value="Cysteine proteinases"/>
    <property type="match status" value="1"/>
</dbReference>
<dbReference type="InterPro" id="IPR036213">
    <property type="entry name" value="Calpain_III_sf"/>
</dbReference>
<dbReference type="Pfam" id="PF01067">
    <property type="entry name" value="Calpain_III"/>
    <property type="match status" value="1"/>
</dbReference>
<feature type="domain" description="Calpain catalytic" evidence="7">
    <location>
        <begin position="379"/>
        <end position="679"/>
    </location>
</feature>
<dbReference type="Pfam" id="PF01847">
    <property type="entry name" value="VHL"/>
    <property type="match status" value="2"/>
</dbReference>
<protein>
    <recommendedName>
        <fullName evidence="7">Calpain catalytic domain-containing protein</fullName>
    </recommendedName>
</protein>
<gene>
    <name evidence="8" type="ORF">EGYM00163_LOCUS16394</name>
</gene>
<accession>A0A7S4CSN9</accession>
<dbReference type="PANTHER" id="PTHR10183">
    <property type="entry name" value="CALPAIN"/>
    <property type="match status" value="1"/>
</dbReference>
<dbReference type="InterPro" id="IPR001300">
    <property type="entry name" value="Peptidase_C2_calpain_cat"/>
</dbReference>
<reference evidence="8" key="1">
    <citation type="submission" date="2021-01" db="EMBL/GenBank/DDBJ databases">
        <authorList>
            <person name="Corre E."/>
            <person name="Pelletier E."/>
            <person name="Niang G."/>
            <person name="Scheremetjew M."/>
            <person name="Finn R."/>
            <person name="Kale V."/>
            <person name="Holt S."/>
            <person name="Cochrane G."/>
            <person name="Meng A."/>
            <person name="Brown T."/>
            <person name="Cohen L."/>
        </authorList>
    </citation>
    <scope>NUCLEOTIDE SEQUENCE</scope>
    <source>
        <strain evidence="8">CCMP1594</strain>
    </source>
</reference>
<dbReference type="PROSITE" id="PS50203">
    <property type="entry name" value="CALPAIN_CAT"/>
    <property type="match status" value="1"/>
</dbReference>
<evidence type="ECO:0000256" key="1">
    <source>
        <dbReference type="ARBA" id="ARBA00007623"/>
    </source>
</evidence>
<dbReference type="InterPro" id="IPR036208">
    <property type="entry name" value="VHL_sf"/>
</dbReference>
<dbReference type="AlphaFoldDB" id="A0A7S4CSN9"/>
<dbReference type="InterPro" id="IPR024053">
    <property type="entry name" value="VHL_beta_dom"/>
</dbReference>